<dbReference type="STRING" id="1037660.A0A066VGI0"/>
<dbReference type="FunCoup" id="A0A066VGI0">
    <property type="interactions" value="304"/>
</dbReference>
<evidence type="ECO:0000256" key="5">
    <source>
        <dbReference type="ARBA" id="ARBA00023006"/>
    </source>
</evidence>
<dbReference type="GO" id="GO:0015031">
    <property type="term" value="P:protein transport"/>
    <property type="evidence" value="ECO:0007669"/>
    <property type="project" value="UniProtKB-UniRule"/>
</dbReference>
<dbReference type="Pfam" id="PF00899">
    <property type="entry name" value="ThiF"/>
    <property type="match status" value="1"/>
</dbReference>
<comment type="caution">
    <text evidence="11">The sequence shown here is derived from an EMBL/GenBank/DDBJ whole genome shotgun (WGS) entry which is preliminary data.</text>
</comment>
<comment type="subcellular location">
    <subcellularLocation>
        <location evidence="7">Cytoplasm</location>
    </subcellularLocation>
    <subcellularLocation>
        <location evidence="7">Preautophagosomal structure</location>
    </subcellularLocation>
</comment>
<evidence type="ECO:0000259" key="10">
    <source>
        <dbReference type="Pfam" id="PF16420"/>
    </source>
</evidence>
<evidence type="ECO:0000256" key="4">
    <source>
        <dbReference type="ARBA" id="ARBA00022927"/>
    </source>
</evidence>
<dbReference type="HOGENOM" id="CLU_012998_2_1_1"/>
<dbReference type="RefSeq" id="XP_013241021.1">
    <property type="nucleotide sequence ID" value="XM_013385567.1"/>
</dbReference>
<dbReference type="NCBIfam" id="TIGR01381">
    <property type="entry name" value="E1_like_apg7"/>
    <property type="match status" value="1"/>
</dbReference>
<dbReference type="OMA" id="WSFYYWF"/>
<proteinExistence type="inferred from homology"/>
<organism evidence="11 12">
    <name type="scientific">Tilletiaria anomala (strain ATCC 24038 / CBS 436.72 / UBC 951)</name>
    <dbReference type="NCBI Taxonomy" id="1037660"/>
    <lineage>
        <taxon>Eukaryota</taxon>
        <taxon>Fungi</taxon>
        <taxon>Dikarya</taxon>
        <taxon>Basidiomycota</taxon>
        <taxon>Ustilaginomycotina</taxon>
        <taxon>Exobasidiomycetes</taxon>
        <taxon>Georgefischeriales</taxon>
        <taxon>Tilletiariaceae</taxon>
        <taxon>Tilletiaria</taxon>
    </lineage>
</organism>
<feature type="domain" description="THIF-type NAD/FAD binding fold" evidence="9">
    <location>
        <begin position="439"/>
        <end position="687"/>
    </location>
</feature>
<feature type="domain" description="Ubiquitin-like modifier-activating enzyme Atg7 N-terminal" evidence="10">
    <location>
        <begin position="28"/>
        <end position="422"/>
    </location>
</feature>
<dbReference type="InterPro" id="IPR045886">
    <property type="entry name" value="ThiF/MoeB/HesA"/>
</dbReference>
<evidence type="ECO:0000256" key="1">
    <source>
        <dbReference type="ARBA" id="ARBA00010931"/>
    </source>
</evidence>
<evidence type="ECO:0000256" key="3">
    <source>
        <dbReference type="ARBA" id="ARBA00022448"/>
    </source>
</evidence>
<feature type="compositionally biased region" description="Polar residues" evidence="8">
    <location>
        <begin position="116"/>
        <end position="130"/>
    </location>
</feature>
<evidence type="ECO:0000313" key="12">
    <source>
        <dbReference type="Proteomes" id="UP000027361"/>
    </source>
</evidence>
<gene>
    <name evidence="11" type="ORF">K437DRAFT_259083</name>
</gene>
<dbReference type="GO" id="GO:0000422">
    <property type="term" value="P:autophagy of mitochondrion"/>
    <property type="evidence" value="ECO:0007669"/>
    <property type="project" value="TreeGrafter"/>
</dbReference>
<dbReference type="EMBL" id="JMSN01000105">
    <property type="protein sequence ID" value="KDN39393.1"/>
    <property type="molecule type" value="Genomic_DNA"/>
</dbReference>
<keyword evidence="3 7" id="KW-0813">Transport</keyword>
<evidence type="ECO:0000259" key="9">
    <source>
        <dbReference type="Pfam" id="PF00899"/>
    </source>
</evidence>
<dbReference type="GO" id="GO:0006995">
    <property type="term" value="P:cellular response to nitrogen starvation"/>
    <property type="evidence" value="ECO:0007669"/>
    <property type="project" value="TreeGrafter"/>
</dbReference>
<keyword evidence="7" id="KW-0833">Ubl conjugation pathway</keyword>
<keyword evidence="4 7" id="KW-0653">Protein transport</keyword>
<comment type="function">
    <text evidence="7">E1-like activating enzyme involved in the 2 ubiquitin-like systems required for cytoplasm to vacuole transport (Cvt) and autophagy. Activates ATG12 for its conjugation with ATG5 and ATG8 for its conjugation with phosphatidylethanolamine. Both systems are needed for the ATG8 association to Cvt vesicles and autophagosomes membranes. Autophagy is essential for maintenance of amino acid levels and protein synthesis under nitrogen starvation. Required for selective autophagic degradation of the nucleus (nucleophagy) as well as for mitophagy which contributes to regulate mitochondrial quantity and quality by eliminating the mitochondria to a basal level to fulfill cellular energy requirements and preventing excess ROS production.</text>
</comment>
<reference evidence="11 12" key="1">
    <citation type="submission" date="2014-05" db="EMBL/GenBank/DDBJ databases">
        <title>Draft genome sequence of a rare smut relative, Tilletiaria anomala UBC 951.</title>
        <authorList>
            <consortium name="DOE Joint Genome Institute"/>
            <person name="Toome M."/>
            <person name="Kuo A."/>
            <person name="Henrissat B."/>
            <person name="Lipzen A."/>
            <person name="Tritt A."/>
            <person name="Yoshinaga Y."/>
            <person name="Zane M."/>
            <person name="Barry K."/>
            <person name="Grigoriev I.V."/>
            <person name="Spatafora J.W."/>
            <person name="Aimea M.C."/>
        </authorList>
    </citation>
    <scope>NUCLEOTIDE SEQUENCE [LARGE SCALE GENOMIC DNA]</scope>
    <source>
        <strain evidence="11 12">UBC 951</strain>
    </source>
</reference>
<keyword evidence="5 7" id="KW-0072">Autophagy</keyword>
<evidence type="ECO:0000313" key="11">
    <source>
        <dbReference type="EMBL" id="KDN39393.1"/>
    </source>
</evidence>
<dbReference type="GO" id="GO:0000045">
    <property type="term" value="P:autophagosome assembly"/>
    <property type="evidence" value="ECO:0007669"/>
    <property type="project" value="TreeGrafter"/>
</dbReference>
<dbReference type="PANTHER" id="PTHR10953:SF3">
    <property type="entry name" value="UBIQUITIN-LIKE MODIFIER-ACTIVATING ENZYME ATG7"/>
    <property type="match status" value="1"/>
</dbReference>
<dbReference type="PANTHER" id="PTHR10953">
    <property type="entry name" value="UBIQUITIN-ACTIVATING ENZYME E1"/>
    <property type="match status" value="1"/>
</dbReference>
<dbReference type="Pfam" id="PF16420">
    <property type="entry name" value="ATG7_N"/>
    <property type="match status" value="1"/>
</dbReference>
<dbReference type="OrthoDB" id="338614at2759"/>
<dbReference type="GO" id="GO:0019778">
    <property type="term" value="F:Atg12 activating enzyme activity"/>
    <property type="evidence" value="ECO:0007669"/>
    <property type="project" value="TreeGrafter"/>
</dbReference>
<sequence length="802" mass="87708">MKSTPSSRETSAVPALKFHCCDMTSQLLQFQPFASTVRAEFWHNFSSLKIDALQLSDEHVPLRASYTIGRSVLDRNEEKWVNLPPSFVLDGQAFERDPQTGGVRAPSATDAVSEGPSKNSSGSPRQIQTNSRWQASIPMTGYLKNYNTVEEFKQADKSGMFDELAAKILHVLSEGENPEAYLNRFFVLAFADLKKFKFYYWFAFPAIIVQPAWHIAIPQISASSSESANGQEPWSNAAREIGLETLKAIDAALPAFAAGGKRKALEIPGDTAFNGAFLVRHSPSSAQLGTVMDYATFFAHVPDDQRIVAFIDPSSHPTQPGWPLRNLLLLLRARFQIQRIRVLRWLDESGAFTDDAGRVKSLVGTVVLPEETENRVQEITAVKSKLTTGSGPSALPIPQATGWERNARGALAPKVSDLGPLMDPTRLADQAVDLNLKLMRWRIMPEIQLDKVQRSRCLLFGAGTLGCYVARTLMGWGVRNITLVDNARVSYSNPVRQPLFDFEDCLEGGKPKAHCAAAKLKKIYPGIKAEGHMLAIPMPGHPIAVGLREQMEKDLTKIERLVDRHDVVFLLMDSRESRWLPSLLGAAKGKLVINAALGFDTYLVMRHGAGPEGASSPVAVHSSPAPIEPGAAGAKRLGCYFCNDIVAPSDSLADRTLDQMCTVSRPGLAAIAGASAVELMISVLQHKYGVRAPASISQPPGSQDSAAASGSCLGLIPHQIRGFLAQFNNMLITGQSYDRCTACSSTVVQAYKVLGHDLVLKACNEEGYLEELTGLKQMYEETEQLEKELEVDWSDDEGESEL</sequence>
<comment type="similarity">
    <text evidence="1 7">Belongs to the ATG7 family.</text>
</comment>
<evidence type="ECO:0000256" key="6">
    <source>
        <dbReference type="PIRSR" id="PIRSR606285-1"/>
    </source>
</evidence>
<dbReference type="InParanoid" id="A0A066VGI0"/>
<dbReference type="Gene3D" id="3.40.50.720">
    <property type="entry name" value="NAD(P)-binding Rossmann-like Domain"/>
    <property type="match status" value="1"/>
</dbReference>
<keyword evidence="7" id="KW-0963">Cytoplasm</keyword>
<dbReference type="CDD" id="cd01486">
    <property type="entry name" value="Apg7"/>
    <property type="match status" value="1"/>
</dbReference>
<dbReference type="InterPro" id="IPR035985">
    <property type="entry name" value="Ubiquitin-activating_enz"/>
</dbReference>
<accession>A0A066VGI0</accession>
<dbReference type="InterPro" id="IPR006285">
    <property type="entry name" value="Atg7"/>
</dbReference>
<dbReference type="GO" id="GO:0019779">
    <property type="term" value="F:Atg8 activating enzyme activity"/>
    <property type="evidence" value="ECO:0007669"/>
    <property type="project" value="TreeGrafter"/>
</dbReference>
<dbReference type="Proteomes" id="UP000027361">
    <property type="component" value="Unassembled WGS sequence"/>
</dbReference>
<evidence type="ECO:0000256" key="7">
    <source>
        <dbReference type="RuleBase" id="RU366022"/>
    </source>
</evidence>
<feature type="active site" description="Glycyl thioester intermediate" evidence="6">
    <location>
        <position position="661"/>
    </location>
</feature>
<dbReference type="InterPro" id="IPR042522">
    <property type="entry name" value="Atg7_N_1"/>
</dbReference>
<dbReference type="GeneID" id="25265159"/>
<dbReference type="InterPro" id="IPR032197">
    <property type="entry name" value="Atg7_N"/>
</dbReference>
<dbReference type="Gene3D" id="3.40.140.70">
    <property type="entry name" value="Ubiquitin-like modifier-activating enzyme ATG7 N-terminal domain"/>
    <property type="match status" value="1"/>
</dbReference>
<feature type="region of interest" description="Disordered" evidence="8">
    <location>
        <begin position="95"/>
        <end position="130"/>
    </location>
</feature>
<evidence type="ECO:0000256" key="2">
    <source>
        <dbReference type="ARBA" id="ARBA00017647"/>
    </source>
</evidence>
<name>A0A066VGI0_TILAU</name>
<dbReference type="SUPFAM" id="SSF69572">
    <property type="entry name" value="Activating enzymes of the ubiquitin-like proteins"/>
    <property type="match status" value="1"/>
</dbReference>
<dbReference type="GO" id="GO:0034727">
    <property type="term" value="P:piecemeal microautophagy of the nucleus"/>
    <property type="evidence" value="ECO:0007669"/>
    <property type="project" value="TreeGrafter"/>
</dbReference>
<dbReference type="InterPro" id="IPR042523">
    <property type="entry name" value="Atg7_N_2"/>
</dbReference>
<dbReference type="AlphaFoldDB" id="A0A066VGI0"/>
<keyword evidence="12" id="KW-1185">Reference proteome</keyword>
<evidence type="ECO:0000256" key="8">
    <source>
        <dbReference type="SAM" id="MobiDB-lite"/>
    </source>
</evidence>
<dbReference type="GO" id="GO:0032446">
    <property type="term" value="P:protein modification by small protein conjugation"/>
    <property type="evidence" value="ECO:0007669"/>
    <property type="project" value="TreeGrafter"/>
</dbReference>
<protein>
    <recommendedName>
        <fullName evidence="2 7">Ubiquitin-like modifier-activating enzyme ATG7</fullName>
    </recommendedName>
    <alternativeName>
        <fullName evidence="7">Autophagy-related protein 7</fullName>
    </alternativeName>
</protein>
<dbReference type="InterPro" id="IPR000594">
    <property type="entry name" value="ThiF_NAD_FAD-bd"/>
</dbReference>
<dbReference type="Gene3D" id="3.40.140.100">
    <property type="entry name" value="Ubiquitin-like modifier-activating enzyme ATG7 C-terminal domain"/>
    <property type="match status" value="1"/>
</dbReference>
<dbReference type="GO" id="GO:0000407">
    <property type="term" value="C:phagophore assembly site"/>
    <property type="evidence" value="ECO:0007669"/>
    <property type="project" value="UniProtKB-SubCell"/>
</dbReference>
<dbReference type="FunFam" id="3.40.50.720:FF:000243">
    <property type="entry name" value="Ubiquitin-like modifier-activating enzyme ATG7"/>
    <property type="match status" value="1"/>
</dbReference>
<comment type="subunit">
    <text evidence="7">Homodimer.</text>
</comment>